<dbReference type="KEGG" id="psiu:116752261"/>
<evidence type="ECO:0000256" key="1">
    <source>
        <dbReference type="ARBA" id="ARBA00005679"/>
    </source>
</evidence>
<feature type="chain" id="PRO_5034131048" description="Gamma-interferon-inducible lysosomal thiol reductase" evidence="9">
    <location>
        <begin position="26"/>
        <end position="301"/>
    </location>
</feature>
<name>A0A8C9DYG4_PHOSS</name>
<dbReference type="CTD" id="10437"/>
<sequence length="301" mass="32864">MASSPLLPFLPLLLLLLEVAAAARASPLEILPEGAAPCEAGELCLQVPVWKSDPPPINVSLYYESLCPGCRYFLIRELYPTWLMVWEILNVTLVPYGNAHEQNISGRWEFTCQHGEQECKLNKVEACLLDQLEKSAAFLTIVCLEEMDDMEKNLKPVSNAPHSAWVGGPWPSCIQTDPGSSAGHDYHSPCSPRKTASPLEASISESREPRSSGTWVDQGGLPGQDASELGSDKQECAGTQIVTLLWGKEMTGQAHLTPWGVMKKNSQRSGSSALIVYLFIKHLGHPRDLSHPETPPGPAES</sequence>
<dbReference type="GO" id="GO:0005764">
    <property type="term" value="C:lysosome"/>
    <property type="evidence" value="ECO:0007669"/>
    <property type="project" value="UniProtKB-SubCell"/>
</dbReference>
<dbReference type="Proteomes" id="UP000694554">
    <property type="component" value="Chromosome 3"/>
</dbReference>
<comment type="subcellular location">
    <subcellularLocation>
        <location evidence="7">Secreted</location>
    </subcellularLocation>
    <subcellularLocation>
        <location evidence="7">Lysosome</location>
    </subcellularLocation>
</comment>
<reference evidence="10" key="3">
    <citation type="submission" date="2025-09" db="UniProtKB">
        <authorList>
            <consortium name="Ensembl"/>
        </authorList>
    </citation>
    <scope>IDENTIFICATION</scope>
</reference>
<evidence type="ECO:0000256" key="9">
    <source>
        <dbReference type="SAM" id="SignalP"/>
    </source>
</evidence>
<dbReference type="GO" id="GO:0002376">
    <property type="term" value="P:immune system process"/>
    <property type="evidence" value="ECO:0007669"/>
    <property type="project" value="UniProtKB-KW"/>
</dbReference>
<dbReference type="RefSeq" id="XP_032484980.1">
    <property type="nucleotide sequence ID" value="XM_032629089.1"/>
</dbReference>
<evidence type="ECO:0000256" key="5">
    <source>
        <dbReference type="ARBA" id="ARBA00023180"/>
    </source>
</evidence>
<evidence type="ECO:0000313" key="11">
    <source>
        <dbReference type="Proteomes" id="UP000694554"/>
    </source>
</evidence>
<gene>
    <name evidence="10" type="primary">IFI30</name>
</gene>
<keyword evidence="4 7" id="KW-0732">Signal</keyword>
<dbReference type="EC" id="1.8.-.-" evidence="7"/>
<dbReference type="GeneID" id="116752261"/>
<feature type="signal peptide" evidence="9">
    <location>
        <begin position="1"/>
        <end position="25"/>
    </location>
</feature>
<dbReference type="Pfam" id="PF03227">
    <property type="entry name" value="GILT"/>
    <property type="match status" value="1"/>
</dbReference>
<dbReference type="PANTHER" id="PTHR13234">
    <property type="entry name" value="GAMMA-INTERFERON INDUCIBLE LYSOSOMAL THIOL REDUCTASE GILT"/>
    <property type="match status" value="1"/>
</dbReference>
<feature type="region of interest" description="Disordered" evidence="8">
    <location>
        <begin position="177"/>
        <end position="233"/>
    </location>
</feature>
<keyword evidence="3 7" id="KW-0964">Secreted</keyword>
<dbReference type="GO" id="GO:0005576">
    <property type="term" value="C:extracellular region"/>
    <property type="evidence" value="ECO:0007669"/>
    <property type="project" value="UniProtKB-SubCell"/>
</dbReference>
<keyword evidence="7" id="KW-0560">Oxidoreductase</keyword>
<dbReference type="AlphaFoldDB" id="A0A8C9DYG4"/>
<dbReference type="Ensembl" id="ENSPSNT00000005260.1">
    <property type="protein sequence ID" value="ENSPSNP00000004597.1"/>
    <property type="gene ID" value="ENSPSNG00000003439.1"/>
</dbReference>
<keyword evidence="5 7" id="KW-0325">Glycoprotein</keyword>
<dbReference type="PANTHER" id="PTHR13234:SF8">
    <property type="entry name" value="GAMMA-INTERFERON-INDUCIBLE LYSOSOMAL THIOL REDUCTASE"/>
    <property type="match status" value="1"/>
</dbReference>
<evidence type="ECO:0000256" key="4">
    <source>
        <dbReference type="ARBA" id="ARBA00022729"/>
    </source>
</evidence>
<dbReference type="GeneTree" id="ENSGT00390000010450"/>
<organism evidence="10 11">
    <name type="scientific">Phocoena sinus</name>
    <name type="common">Vaquita</name>
    <dbReference type="NCBI Taxonomy" id="42100"/>
    <lineage>
        <taxon>Eukaryota</taxon>
        <taxon>Metazoa</taxon>
        <taxon>Chordata</taxon>
        <taxon>Craniata</taxon>
        <taxon>Vertebrata</taxon>
        <taxon>Euteleostomi</taxon>
        <taxon>Mammalia</taxon>
        <taxon>Eutheria</taxon>
        <taxon>Laurasiatheria</taxon>
        <taxon>Artiodactyla</taxon>
        <taxon>Whippomorpha</taxon>
        <taxon>Cetacea</taxon>
        <taxon>Odontoceti</taxon>
        <taxon>Phocoenidae</taxon>
        <taxon>Phocoena</taxon>
    </lineage>
</organism>
<comment type="similarity">
    <text evidence="1 7">Belongs to the GILT family.</text>
</comment>
<evidence type="ECO:0000256" key="8">
    <source>
        <dbReference type="SAM" id="MobiDB-lite"/>
    </source>
</evidence>
<evidence type="ECO:0000256" key="6">
    <source>
        <dbReference type="ARBA" id="ARBA00059163"/>
    </source>
</evidence>
<keyword evidence="7" id="KW-0391">Immunity</keyword>
<comment type="function">
    <text evidence="7">Lysosomal thiol reductase that can reduce protein disulfide bonds. Facilitates the complete unfolding of proteins destined for lysosomal degradation. Plays an important role in antigen processing.</text>
</comment>
<evidence type="ECO:0000313" key="10">
    <source>
        <dbReference type="Ensembl" id="ENSPSNP00000004597.1"/>
    </source>
</evidence>
<keyword evidence="7" id="KW-0458">Lysosome</keyword>
<dbReference type="InterPro" id="IPR004911">
    <property type="entry name" value="Interferon-induced_GILT"/>
</dbReference>
<reference evidence="10" key="1">
    <citation type="submission" date="2019-08" db="EMBL/GenBank/DDBJ databases">
        <title>Phocoena sinus (Vaquita) genome, mPhoSin1, primary haplotype.</title>
        <authorList>
            <person name="Morin P."/>
            <person name="Mountcastle J."/>
            <person name="Fungtammasan C."/>
            <person name="Rhie A."/>
            <person name="Rojas-Bracho L."/>
            <person name="Smith C.R."/>
            <person name="Taylor B.L."/>
            <person name="Gulland F.M.D."/>
            <person name="Musser W."/>
            <person name="Houck M."/>
            <person name="Haase B."/>
            <person name="Paez S."/>
            <person name="Howe K."/>
            <person name="Torrance J."/>
            <person name="Formenti G."/>
            <person name="Phillippy A."/>
            <person name="Ryder O."/>
            <person name="Jarvis E.D."/>
            <person name="Fedrigo O."/>
        </authorList>
    </citation>
    <scope>NUCLEOTIDE SEQUENCE [LARGE SCALE GENOMIC DNA]</scope>
</reference>
<comment type="function">
    <text evidence="6">Lysosomal thiol reductase that can reduce protein disulfide bonds. May facilitate the complete unfolding of proteins destined for lysosomal degradation. Plays an important role in antigen processing. Facilitates the generation of MHC class II-restricted epitodes from disulfide bond-containing antigen by the endocytic reduction of disulfide bonds. Also facilitates MHC class I-restricted recognition of exogenous antigens containing disulfide bonds by CD8+ T-cells or crosspresentation.</text>
</comment>
<comment type="subunit">
    <text evidence="2 7">Dimer; disulfide-linked.</text>
</comment>
<protein>
    <recommendedName>
        <fullName evidence="7">Gamma-interferon-inducible lysosomal thiol reductase</fullName>
        <ecNumber evidence="7">1.8.-.-</ecNumber>
    </recommendedName>
    <alternativeName>
        <fullName evidence="7">Gamma-interferon-inducible protein IP-30</fullName>
    </alternativeName>
</protein>
<keyword evidence="11" id="KW-1185">Reference proteome</keyword>
<keyword evidence="7" id="KW-0676">Redox-active center</keyword>
<keyword evidence="7" id="KW-1015">Disulfide bond</keyword>
<evidence type="ECO:0000256" key="7">
    <source>
        <dbReference type="RuleBase" id="RU369109"/>
    </source>
</evidence>
<evidence type="ECO:0000256" key="2">
    <source>
        <dbReference type="ARBA" id="ARBA00011615"/>
    </source>
</evidence>
<reference evidence="10" key="2">
    <citation type="submission" date="2025-08" db="UniProtKB">
        <authorList>
            <consortium name="Ensembl"/>
        </authorList>
    </citation>
    <scope>IDENTIFICATION</scope>
</reference>
<evidence type="ECO:0000256" key="3">
    <source>
        <dbReference type="ARBA" id="ARBA00022525"/>
    </source>
</evidence>
<accession>A0A8C9DYG4</accession>
<proteinExistence type="inferred from homology"/>
<dbReference type="GO" id="GO:0016671">
    <property type="term" value="F:oxidoreductase activity, acting on a sulfur group of donors, disulfide as acceptor"/>
    <property type="evidence" value="ECO:0007669"/>
    <property type="project" value="UniProtKB-UniRule"/>
</dbReference>